<keyword evidence="10" id="KW-1185">Reference proteome</keyword>
<evidence type="ECO:0000256" key="1">
    <source>
        <dbReference type="ARBA" id="ARBA00001964"/>
    </source>
</evidence>
<accession>A0ABD5PIC8</accession>
<dbReference type="SUPFAM" id="SSF52467">
    <property type="entry name" value="DHS-like NAD/FAD-binding domain"/>
    <property type="match status" value="1"/>
</dbReference>
<evidence type="ECO:0000259" key="7">
    <source>
        <dbReference type="Pfam" id="PF02775"/>
    </source>
</evidence>
<dbReference type="GO" id="GO:0006520">
    <property type="term" value="P:amino acid metabolic process"/>
    <property type="evidence" value="ECO:0007669"/>
    <property type="project" value="UniProtKB-ARBA"/>
</dbReference>
<dbReference type="PANTHER" id="PTHR18968:SF13">
    <property type="entry name" value="ACETOLACTATE SYNTHASE CATALYTIC SUBUNIT, MITOCHONDRIAL"/>
    <property type="match status" value="1"/>
</dbReference>
<evidence type="ECO:0000313" key="9">
    <source>
        <dbReference type="EMBL" id="MFC4360385.1"/>
    </source>
</evidence>
<evidence type="ECO:0000256" key="4">
    <source>
        <dbReference type="RuleBase" id="RU362132"/>
    </source>
</evidence>
<dbReference type="InterPro" id="IPR029061">
    <property type="entry name" value="THDP-binding"/>
</dbReference>
<dbReference type="Pfam" id="PF02776">
    <property type="entry name" value="TPP_enzyme_N"/>
    <property type="match status" value="1"/>
</dbReference>
<feature type="domain" description="Thiamine pyrophosphate enzyme central" evidence="6">
    <location>
        <begin position="208"/>
        <end position="342"/>
    </location>
</feature>
<reference evidence="9 10" key="1">
    <citation type="journal article" date="2019" name="Int. J. Syst. Evol. Microbiol.">
        <title>The Global Catalogue of Microorganisms (GCM) 10K type strain sequencing project: providing services to taxonomists for standard genome sequencing and annotation.</title>
        <authorList>
            <consortium name="The Broad Institute Genomics Platform"/>
            <consortium name="The Broad Institute Genome Sequencing Center for Infectious Disease"/>
            <person name="Wu L."/>
            <person name="Ma J."/>
        </authorList>
    </citation>
    <scope>NUCLEOTIDE SEQUENCE [LARGE SCALE GENOMIC DNA]</scope>
    <source>
        <strain evidence="9 10">CGMCC 1.12553</strain>
    </source>
</reference>
<sequence>MTDADADADTHGNGSDAGRAAKTGGAHVYEALVDAGVDTLVGIPGTQTLPLDRTVVERDEMRYVMARHETAVPHIAWGYYEASGRPAATLTVPGPGDTNAMHGLKNAYEDSVPILHVSADVDPDERGKGPIHEIEPDTYDNAVKANVNVERRRDLPADVARGLETALTPPTGPVRLGVPSGILDAEFAAPAAEVAPEQTSFDNETAYDDAVARLASAERPLLYVGGGARRAEGGPRAVADLADALDAPVVTTYKGKGVFPEDDDRFLGVAGSHLPSGAERVLGSADVVVALGTDFDGVTTAGWSLPMGDALVHVTLDPDAIDASYDTDVAIVDDAADAADRLREGVEEQGLEGRDGSATGDGWDGSRVAREVREEYDDHLRGLGLFDGGSPATTPELLAAVREVTPREASVAVDVGGFRLWAMQTFPAYAPEGFVAAGSWAGMGVGLPAAIGAQLARPDRPALCLTGDGGLLMCIHELHTAAEYDLDITCVVSNNADYGVISKSPKIEGYGDGHQFTWTAPDFATVAEGFGWEAVHVESAAEAGEAVADAMDADGPVLVDVDVETDEPSAAEASAYDSTVALD</sequence>
<feature type="domain" description="Thiamine pyrophosphate enzyme TPP-binding" evidence="7">
    <location>
        <begin position="414"/>
        <end position="561"/>
    </location>
</feature>
<dbReference type="CDD" id="cd07035">
    <property type="entry name" value="TPP_PYR_POX_like"/>
    <property type="match status" value="1"/>
</dbReference>
<dbReference type="Pfam" id="PF00205">
    <property type="entry name" value="TPP_enzyme_M"/>
    <property type="match status" value="1"/>
</dbReference>
<dbReference type="PANTHER" id="PTHR18968">
    <property type="entry name" value="THIAMINE PYROPHOSPHATE ENZYMES"/>
    <property type="match status" value="1"/>
</dbReference>
<dbReference type="PROSITE" id="PS00187">
    <property type="entry name" value="TPP_ENZYMES"/>
    <property type="match status" value="1"/>
</dbReference>
<evidence type="ECO:0000259" key="6">
    <source>
        <dbReference type="Pfam" id="PF00205"/>
    </source>
</evidence>
<comment type="cofactor">
    <cofactor evidence="1">
        <name>thiamine diphosphate</name>
        <dbReference type="ChEBI" id="CHEBI:58937"/>
    </cofactor>
</comment>
<keyword evidence="3 4" id="KW-0786">Thiamine pyrophosphate</keyword>
<protein>
    <submittedName>
        <fullName evidence="9">Thiamine pyrophosphate-binding protein</fullName>
    </submittedName>
</protein>
<dbReference type="CDD" id="cd00568">
    <property type="entry name" value="TPP_enzymes"/>
    <property type="match status" value="1"/>
</dbReference>
<dbReference type="InterPro" id="IPR029035">
    <property type="entry name" value="DHS-like_NAD/FAD-binding_dom"/>
</dbReference>
<dbReference type="RefSeq" id="WP_267620503.1">
    <property type="nucleotide sequence ID" value="NZ_JAODIW010000005.1"/>
</dbReference>
<dbReference type="InterPro" id="IPR000399">
    <property type="entry name" value="TPP-bd_CS"/>
</dbReference>
<dbReference type="AlphaFoldDB" id="A0ABD5PIC8"/>
<dbReference type="GO" id="GO:0019752">
    <property type="term" value="P:carboxylic acid metabolic process"/>
    <property type="evidence" value="ECO:0007669"/>
    <property type="project" value="UniProtKB-ARBA"/>
</dbReference>
<dbReference type="GO" id="GO:0044272">
    <property type="term" value="P:sulfur compound biosynthetic process"/>
    <property type="evidence" value="ECO:0007669"/>
    <property type="project" value="UniProtKB-ARBA"/>
</dbReference>
<dbReference type="InterPro" id="IPR045229">
    <property type="entry name" value="TPP_enz"/>
</dbReference>
<evidence type="ECO:0000256" key="3">
    <source>
        <dbReference type="ARBA" id="ARBA00023052"/>
    </source>
</evidence>
<dbReference type="Gene3D" id="3.40.50.970">
    <property type="match status" value="2"/>
</dbReference>
<feature type="region of interest" description="Disordered" evidence="5">
    <location>
        <begin position="1"/>
        <end position="20"/>
    </location>
</feature>
<proteinExistence type="inferred from homology"/>
<gene>
    <name evidence="9" type="ORF">ACFO0N_20760</name>
</gene>
<evidence type="ECO:0000313" key="10">
    <source>
        <dbReference type="Proteomes" id="UP001595921"/>
    </source>
</evidence>
<dbReference type="Gene3D" id="3.40.50.1220">
    <property type="entry name" value="TPP-binding domain"/>
    <property type="match status" value="1"/>
</dbReference>
<evidence type="ECO:0000259" key="8">
    <source>
        <dbReference type="Pfam" id="PF02776"/>
    </source>
</evidence>
<comment type="caution">
    <text evidence="9">The sequence shown here is derived from an EMBL/GenBank/DDBJ whole genome shotgun (WGS) entry which is preliminary data.</text>
</comment>
<name>A0ABD5PIC8_9EURY</name>
<feature type="domain" description="Thiamine pyrophosphate enzyme N-terminal TPP-binding" evidence="8">
    <location>
        <begin position="23"/>
        <end position="134"/>
    </location>
</feature>
<dbReference type="Pfam" id="PF02775">
    <property type="entry name" value="TPP_enzyme_C"/>
    <property type="match status" value="1"/>
</dbReference>
<dbReference type="InterPro" id="IPR012001">
    <property type="entry name" value="Thiamin_PyroP_enz_TPP-bd_dom"/>
</dbReference>
<dbReference type="SUPFAM" id="SSF52518">
    <property type="entry name" value="Thiamin diphosphate-binding fold (THDP-binding)"/>
    <property type="match status" value="2"/>
</dbReference>
<dbReference type="InterPro" id="IPR011766">
    <property type="entry name" value="TPP_enzyme_TPP-bd"/>
</dbReference>
<dbReference type="InterPro" id="IPR012000">
    <property type="entry name" value="Thiamin_PyroP_enz_cen_dom"/>
</dbReference>
<dbReference type="Proteomes" id="UP001595921">
    <property type="component" value="Unassembled WGS sequence"/>
</dbReference>
<dbReference type="EMBL" id="JBHSDS010000017">
    <property type="protein sequence ID" value="MFC4360385.1"/>
    <property type="molecule type" value="Genomic_DNA"/>
</dbReference>
<comment type="similarity">
    <text evidence="2 4">Belongs to the TPP enzyme family.</text>
</comment>
<evidence type="ECO:0000256" key="5">
    <source>
        <dbReference type="SAM" id="MobiDB-lite"/>
    </source>
</evidence>
<organism evidence="9 10">
    <name type="scientific">Halobium salinum</name>
    <dbReference type="NCBI Taxonomy" id="1364940"/>
    <lineage>
        <taxon>Archaea</taxon>
        <taxon>Methanobacteriati</taxon>
        <taxon>Methanobacteriota</taxon>
        <taxon>Stenosarchaea group</taxon>
        <taxon>Halobacteria</taxon>
        <taxon>Halobacteriales</taxon>
        <taxon>Haloferacaceae</taxon>
        <taxon>Halobium</taxon>
    </lineage>
</organism>
<evidence type="ECO:0000256" key="2">
    <source>
        <dbReference type="ARBA" id="ARBA00007812"/>
    </source>
</evidence>